<evidence type="ECO:0000313" key="1">
    <source>
        <dbReference type="EMBL" id="CAF0965782.1"/>
    </source>
</evidence>
<comment type="caution">
    <text evidence="3">The sequence shown here is derived from an EMBL/GenBank/DDBJ whole genome shotgun (WGS) entry which is preliminary data.</text>
</comment>
<dbReference type="Proteomes" id="UP000663824">
    <property type="component" value="Unassembled WGS sequence"/>
</dbReference>
<dbReference type="EMBL" id="CAJNOW010000190">
    <property type="protein sequence ID" value="CAF1266459.1"/>
    <property type="molecule type" value="Genomic_DNA"/>
</dbReference>
<dbReference type="Proteomes" id="UP000676336">
    <property type="component" value="Unassembled WGS sequence"/>
</dbReference>
<evidence type="ECO:0000313" key="4">
    <source>
        <dbReference type="EMBL" id="CAF5100128.1"/>
    </source>
</evidence>
<dbReference type="EMBL" id="CAJNOV010000045">
    <property type="protein sequence ID" value="CAF0965782.1"/>
    <property type="molecule type" value="Genomic_DNA"/>
</dbReference>
<dbReference type="Proteomes" id="UP000663855">
    <property type="component" value="Unassembled WGS sequence"/>
</dbReference>
<dbReference type="EMBL" id="CAJNRE010000156">
    <property type="protein sequence ID" value="CAF1922709.1"/>
    <property type="molecule type" value="Genomic_DNA"/>
</dbReference>
<dbReference type="EMBL" id="CAJOBI010248667">
    <property type="protein sequence ID" value="CAF5100128.1"/>
    <property type="molecule type" value="Genomic_DNA"/>
</dbReference>
<evidence type="ECO:0000313" key="5">
    <source>
        <dbReference type="Proteomes" id="UP000663824"/>
    </source>
</evidence>
<dbReference type="SUPFAM" id="SSF52540">
    <property type="entry name" value="P-loop containing nucleoside triphosphate hydrolases"/>
    <property type="match status" value="1"/>
</dbReference>
<evidence type="ECO:0000313" key="2">
    <source>
        <dbReference type="EMBL" id="CAF1266459.1"/>
    </source>
</evidence>
<proteinExistence type="predicted"/>
<organism evidence="3 5">
    <name type="scientific">Rotaria magnacalcarata</name>
    <dbReference type="NCBI Taxonomy" id="392030"/>
    <lineage>
        <taxon>Eukaryota</taxon>
        <taxon>Metazoa</taxon>
        <taxon>Spiralia</taxon>
        <taxon>Gnathifera</taxon>
        <taxon>Rotifera</taxon>
        <taxon>Eurotatoria</taxon>
        <taxon>Bdelloidea</taxon>
        <taxon>Philodinida</taxon>
        <taxon>Philodinidae</taxon>
        <taxon>Rotaria</taxon>
    </lineage>
</organism>
<dbReference type="CDD" id="cd02019">
    <property type="entry name" value="NK"/>
    <property type="match status" value="1"/>
</dbReference>
<dbReference type="InterPro" id="IPR027417">
    <property type="entry name" value="P-loop_NTPase"/>
</dbReference>
<protein>
    <submittedName>
        <fullName evidence="3">Uncharacterized protein</fullName>
    </submittedName>
</protein>
<name>A0A816KB19_9BILA</name>
<dbReference type="Proteomes" id="UP000663834">
    <property type="component" value="Unassembled WGS sequence"/>
</dbReference>
<dbReference type="AlphaFoldDB" id="A0A816KB19"/>
<evidence type="ECO:0000313" key="3">
    <source>
        <dbReference type="EMBL" id="CAF1922709.1"/>
    </source>
</evidence>
<reference evidence="3" key="1">
    <citation type="submission" date="2021-02" db="EMBL/GenBank/DDBJ databases">
        <authorList>
            <person name="Nowell W R."/>
        </authorList>
    </citation>
    <scope>NUCLEOTIDE SEQUENCE</scope>
</reference>
<accession>A0A816KB19</accession>
<dbReference type="OrthoDB" id="9981124at2759"/>
<sequence length="177" mass="21226">MVDFIFIGGCPGSGKTTVSRLIQHTKHETWPMIDFGCLRVFHLNHEWTNQNDDEEQMSFENLIFILKNYHRYSYQNILINDLTDKCLGDLSTYLSHDEYNYLIITLVVNDPNILSTRILNPDRDSGWRNVQRSIEWNNQINERQTYKNEFILDTTYQTKEETMIEIFKIYEKFRLNK</sequence>
<gene>
    <name evidence="1" type="ORF">CJN711_LOCUS626</name>
    <name evidence="2" type="ORF">KQP761_LOCUS3074</name>
    <name evidence="3" type="ORF">MBJ925_LOCUS2424</name>
    <name evidence="4" type="ORF">SMN809_LOCUS61637</name>
</gene>
<dbReference type="Gene3D" id="3.40.50.300">
    <property type="entry name" value="P-loop containing nucleotide triphosphate hydrolases"/>
    <property type="match status" value="1"/>
</dbReference>